<keyword evidence="2" id="KW-1185">Reference proteome</keyword>
<organism evidence="1 2">
    <name type="scientific">Plastoroseomonas hellenica</name>
    <dbReference type="NCBI Taxonomy" id="2687306"/>
    <lineage>
        <taxon>Bacteria</taxon>
        <taxon>Pseudomonadati</taxon>
        <taxon>Pseudomonadota</taxon>
        <taxon>Alphaproteobacteria</taxon>
        <taxon>Acetobacterales</taxon>
        <taxon>Acetobacteraceae</taxon>
        <taxon>Plastoroseomonas</taxon>
    </lineage>
</organism>
<comment type="caution">
    <text evidence="1">The sequence shown here is derived from an EMBL/GenBank/DDBJ whole genome shotgun (WGS) entry which is preliminary data.</text>
</comment>
<sequence length="154" mass="16567">MSQHLEAPLGDPGGDRFLTTIARLSAAADVAALHVGNREADRLRRGGAPMNRAYDFAAEGGTPVDETLCVPPADGLVLKAPERALEAKGWRFLAVPRHTRRDPAGYDALCSPLNWDTRTWLAVPPEGSELAARSFAKKGPAFAWAEAQVVEVRP</sequence>
<reference evidence="2" key="1">
    <citation type="journal article" date="2021" name="Syst. Appl. Microbiol.">
        <title>Roseomonas hellenica sp. nov., isolated from roots of wild-growing Alkanna tinctoria.</title>
        <authorList>
            <person name="Rat A."/>
            <person name="Naranjo H.D."/>
            <person name="Lebbe L."/>
            <person name="Cnockaert M."/>
            <person name="Krigas N."/>
            <person name="Grigoriadou K."/>
            <person name="Maloupa E."/>
            <person name="Willems A."/>
        </authorList>
    </citation>
    <scope>NUCLEOTIDE SEQUENCE [LARGE SCALE GENOMIC DNA]</scope>
    <source>
        <strain evidence="2">LMG 31523</strain>
    </source>
</reference>
<protein>
    <submittedName>
        <fullName evidence="1">Uncharacterized protein</fullName>
    </submittedName>
</protein>
<evidence type="ECO:0000313" key="1">
    <source>
        <dbReference type="EMBL" id="MBR0668283.1"/>
    </source>
</evidence>
<gene>
    <name evidence="1" type="ORF">GXW71_28280</name>
</gene>
<dbReference type="RefSeq" id="WP_211856061.1">
    <property type="nucleotide sequence ID" value="NZ_JAAGBB010000052.1"/>
</dbReference>
<evidence type="ECO:0000313" key="2">
    <source>
        <dbReference type="Proteomes" id="UP001196870"/>
    </source>
</evidence>
<name>A0ABS5F6T9_9PROT</name>
<proteinExistence type="predicted"/>
<dbReference type="Proteomes" id="UP001196870">
    <property type="component" value="Unassembled WGS sequence"/>
</dbReference>
<dbReference type="EMBL" id="JAAGBB010000052">
    <property type="protein sequence ID" value="MBR0668283.1"/>
    <property type="molecule type" value="Genomic_DNA"/>
</dbReference>
<accession>A0ABS5F6T9</accession>